<comment type="caution">
    <text evidence="6">The sequence shown here is derived from an EMBL/GenBank/DDBJ whole genome shotgun (WGS) entry which is preliminary data.</text>
</comment>
<evidence type="ECO:0000256" key="1">
    <source>
        <dbReference type="ARBA" id="ARBA00008563"/>
    </source>
</evidence>
<evidence type="ECO:0000256" key="3">
    <source>
        <dbReference type="ARBA" id="ARBA00023274"/>
    </source>
</evidence>
<dbReference type="Proteomes" id="UP000178184">
    <property type="component" value="Unassembled WGS sequence"/>
</dbReference>
<organism evidence="6 7">
    <name type="scientific">Candidatus Nomurabacteria bacterium RIFCSPLOWO2_01_FULL_33_17</name>
    <dbReference type="NCBI Taxonomy" id="1801764"/>
    <lineage>
        <taxon>Bacteria</taxon>
        <taxon>Candidatus Nomuraibacteriota</taxon>
    </lineage>
</organism>
<keyword evidence="3 4" id="KW-0687">Ribonucleoprotein</keyword>
<dbReference type="GO" id="GO:0006412">
    <property type="term" value="P:translation"/>
    <property type="evidence" value="ECO:0007669"/>
    <property type="project" value="UniProtKB-UniRule"/>
</dbReference>
<dbReference type="HAMAP" id="MF_01363">
    <property type="entry name" value="Ribosomal_bL21"/>
    <property type="match status" value="1"/>
</dbReference>
<dbReference type="STRING" id="1801764.A2903_02335"/>
<evidence type="ECO:0000313" key="7">
    <source>
        <dbReference type="Proteomes" id="UP000178184"/>
    </source>
</evidence>
<dbReference type="InterPro" id="IPR028909">
    <property type="entry name" value="bL21-like"/>
</dbReference>
<dbReference type="Pfam" id="PF00829">
    <property type="entry name" value="Ribosomal_L21p"/>
    <property type="match status" value="1"/>
</dbReference>
<dbReference type="AlphaFoldDB" id="A0A1F6WQI0"/>
<protein>
    <recommendedName>
        <fullName evidence="4">Large ribosomal subunit protein bL21</fullName>
    </recommendedName>
</protein>
<dbReference type="GO" id="GO:0005840">
    <property type="term" value="C:ribosome"/>
    <property type="evidence" value="ECO:0007669"/>
    <property type="project" value="UniProtKB-KW"/>
</dbReference>
<comment type="function">
    <text evidence="4 5">This protein binds to 23S rRNA in the presence of protein L20.</text>
</comment>
<dbReference type="EMBL" id="MFUO01000011">
    <property type="protein sequence ID" value="OGI84074.1"/>
    <property type="molecule type" value="Genomic_DNA"/>
</dbReference>
<evidence type="ECO:0000256" key="4">
    <source>
        <dbReference type="HAMAP-Rule" id="MF_01363"/>
    </source>
</evidence>
<sequence length="105" mass="11784">MEFAVIKTGGKQYRVSKGDTIRIEKIKDVSEVGQKLTFDQVLLVDNGKDTTIGMPMIDGASVNAEVTKIGRADKINVVKYLQKSRYFKKNGHRQPFVEVKILAIK</sequence>
<dbReference type="InterPro" id="IPR036164">
    <property type="entry name" value="bL21-like_sf"/>
</dbReference>
<dbReference type="PANTHER" id="PTHR21349">
    <property type="entry name" value="50S RIBOSOMAL PROTEIN L21"/>
    <property type="match status" value="1"/>
</dbReference>
<dbReference type="SUPFAM" id="SSF141091">
    <property type="entry name" value="L21p-like"/>
    <property type="match status" value="1"/>
</dbReference>
<dbReference type="NCBIfam" id="TIGR00061">
    <property type="entry name" value="L21"/>
    <property type="match status" value="1"/>
</dbReference>
<dbReference type="InterPro" id="IPR001787">
    <property type="entry name" value="Ribosomal_bL21"/>
</dbReference>
<proteinExistence type="inferred from homology"/>
<comment type="subunit">
    <text evidence="4">Part of the 50S ribosomal subunit. Contacts protein L20.</text>
</comment>
<dbReference type="GO" id="GO:0003735">
    <property type="term" value="F:structural constituent of ribosome"/>
    <property type="evidence" value="ECO:0007669"/>
    <property type="project" value="InterPro"/>
</dbReference>
<name>A0A1F6WQI0_9BACT</name>
<evidence type="ECO:0000313" key="6">
    <source>
        <dbReference type="EMBL" id="OGI84074.1"/>
    </source>
</evidence>
<gene>
    <name evidence="4" type="primary">rplU</name>
    <name evidence="6" type="ORF">A2903_02335</name>
</gene>
<dbReference type="GO" id="GO:0005737">
    <property type="term" value="C:cytoplasm"/>
    <property type="evidence" value="ECO:0007669"/>
    <property type="project" value="UniProtKB-ARBA"/>
</dbReference>
<dbReference type="GO" id="GO:0019843">
    <property type="term" value="F:rRNA binding"/>
    <property type="evidence" value="ECO:0007669"/>
    <property type="project" value="UniProtKB-UniRule"/>
</dbReference>
<dbReference type="PANTHER" id="PTHR21349:SF0">
    <property type="entry name" value="LARGE RIBOSOMAL SUBUNIT PROTEIN BL21M"/>
    <property type="match status" value="1"/>
</dbReference>
<evidence type="ECO:0000256" key="5">
    <source>
        <dbReference type="RuleBase" id="RU000562"/>
    </source>
</evidence>
<accession>A0A1F6WQI0</accession>
<comment type="similarity">
    <text evidence="1 4 5">Belongs to the bacterial ribosomal protein bL21 family.</text>
</comment>
<dbReference type="GO" id="GO:1990904">
    <property type="term" value="C:ribonucleoprotein complex"/>
    <property type="evidence" value="ECO:0007669"/>
    <property type="project" value="UniProtKB-KW"/>
</dbReference>
<keyword evidence="4 5" id="KW-0699">rRNA-binding</keyword>
<keyword evidence="2 4" id="KW-0689">Ribosomal protein</keyword>
<reference evidence="6 7" key="1">
    <citation type="journal article" date="2016" name="Nat. Commun.">
        <title>Thousands of microbial genomes shed light on interconnected biogeochemical processes in an aquifer system.</title>
        <authorList>
            <person name="Anantharaman K."/>
            <person name="Brown C.T."/>
            <person name="Hug L.A."/>
            <person name="Sharon I."/>
            <person name="Castelle C.J."/>
            <person name="Probst A.J."/>
            <person name="Thomas B.C."/>
            <person name="Singh A."/>
            <person name="Wilkins M.J."/>
            <person name="Karaoz U."/>
            <person name="Brodie E.L."/>
            <person name="Williams K.H."/>
            <person name="Hubbard S.S."/>
            <person name="Banfield J.F."/>
        </authorList>
    </citation>
    <scope>NUCLEOTIDE SEQUENCE [LARGE SCALE GENOMIC DNA]</scope>
</reference>
<evidence type="ECO:0000256" key="2">
    <source>
        <dbReference type="ARBA" id="ARBA00022980"/>
    </source>
</evidence>
<keyword evidence="4 5" id="KW-0694">RNA-binding</keyword>